<gene>
    <name evidence="8" type="ORF">GCM10011415_16990</name>
</gene>
<dbReference type="PANTHER" id="PTHR43667:SF1">
    <property type="entry name" value="CYCLOPROPANE-FATTY-ACYL-PHOSPHOLIPID SYNTHASE"/>
    <property type="match status" value="1"/>
</dbReference>
<comment type="similarity">
    <text evidence="1">Belongs to the CFA/CMAS family.</text>
</comment>
<feature type="domain" description="DUF7884" evidence="7">
    <location>
        <begin position="9"/>
        <end position="73"/>
    </location>
</feature>
<dbReference type="InterPro" id="IPR029063">
    <property type="entry name" value="SAM-dependent_MTases_sf"/>
</dbReference>
<keyword evidence="2" id="KW-0489">Methyltransferase</keyword>
<dbReference type="AlphaFoldDB" id="A0A8J3EG14"/>
<evidence type="ECO:0000256" key="6">
    <source>
        <dbReference type="PIRSR" id="PIRSR003085-1"/>
    </source>
</evidence>
<keyword evidence="9" id="KW-1185">Reference proteome</keyword>
<dbReference type="GO" id="GO:0032259">
    <property type="term" value="P:methylation"/>
    <property type="evidence" value="ECO:0007669"/>
    <property type="project" value="UniProtKB-KW"/>
</dbReference>
<proteinExistence type="inferred from homology"/>
<dbReference type="GO" id="GO:0008610">
    <property type="term" value="P:lipid biosynthetic process"/>
    <property type="evidence" value="ECO:0007669"/>
    <property type="project" value="InterPro"/>
</dbReference>
<sequence>MWKTVLDRMLRKLVVTGELTVTWPDGMSDAYGPGGGPTADVRLTDDSIVKELGQRPVLALGEGYMDGRIDVAPDRVYDLLALLIRCQQQGAMPKWFNAVQAVRGWTRGIEQRNNPLRSARNVQHHYDISDDLYRLFLDDDMQYSCAYFARPDMTLDEAQAAKKAHIAQKLQLKPGMTVLDIGCGWGGMALTLARDYGVKVTGVTLSENQLATAQARAKEMGLEDRVEFLLRDYRKVERHFDRIVSVGMLEHVGYPHLDSYFAKVDDLLAPDGVALIHSIGHVSPSTATSTWIDKYIFPGGYIPSLSEVSQSIEKTGLWAADVEILRGHYGPTLNHWRQRFEARLDEVRAMYDETFVRMWRFYLAVCEAAFEETRQGVFHLQLSHGQYAVPRTRDYLYAAKPQDEMRHAAQ</sequence>
<dbReference type="CDD" id="cd02440">
    <property type="entry name" value="AdoMet_MTases"/>
    <property type="match status" value="1"/>
</dbReference>
<dbReference type="InterPro" id="IPR057206">
    <property type="entry name" value="DUF7884"/>
</dbReference>
<keyword evidence="3" id="KW-0808">Transferase</keyword>
<dbReference type="InterPro" id="IPR003333">
    <property type="entry name" value="CMAS"/>
</dbReference>
<evidence type="ECO:0000256" key="1">
    <source>
        <dbReference type="ARBA" id="ARBA00010815"/>
    </source>
</evidence>
<dbReference type="PIRSF" id="PIRSF003085">
    <property type="entry name" value="CMAS"/>
    <property type="match status" value="1"/>
</dbReference>
<protein>
    <submittedName>
        <fullName evidence="8">Cyclopropane-fatty-acyl-phospholipid synthase</fullName>
    </submittedName>
</protein>
<accession>A0A8J3EG14</accession>
<dbReference type="RefSeq" id="WP_188789801.1">
    <property type="nucleotide sequence ID" value="NZ_BMJV01000003.1"/>
</dbReference>
<reference evidence="8" key="2">
    <citation type="submission" date="2020-09" db="EMBL/GenBank/DDBJ databases">
        <authorList>
            <person name="Sun Q."/>
            <person name="Zhou Y."/>
        </authorList>
    </citation>
    <scope>NUCLEOTIDE SEQUENCE</scope>
    <source>
        <strain evidence="8">CGMCC 1.15762</strain>
    </source>
</reference>
<dbReference type="Pfam" id="PF02353">
    <property type="entry name" value="CMAS"/>
    <property type="match status" value="1"/>
</dbReference>
<name>A0A8J3EG14_9RHOB</name>
<dbReference type="PANTHER" id="PTHR43667">
    <property type="entry name" value="CYCLOPROPANE-FATTY-ACYL-PHOSPHOLIPID SYNTHASE"/>
    <property type="match status" value="1"/>
</dbReference>
<evidence type="ECO:0000256" key="3">
    <source>
        <dbReference type="ARBA" id="ARBA00022679"/>
    </source>
</evidence>
<organism evidence="8 9">
    <name type="scientific">Salipiger pallidus</name>
    <dbReference type="NCBI Taxonomy" id="1775170"/>
    <lineage>
        <taxon>Bacteria</taxon>
        <taxon>Pseudomonadati</taxon>
        <taxon>Pseudomonadota</taxon>
        <taxon>Alphaproteobacteria</taxon>
        <taxon>Rhodobacterales</taxon>
        <taxon>Roseobacteraceae</taxon>
        <taxon>Salipiger</taxon>
    </lineage>
</organism>
<dbReference type="EMBL" id="BMJV01000003">
    <property type="protein sequence ID" value="GGG70050.1"/>
    <property type="molecule type" value="Genomic_DNA"/>
</dbReference>
<evidence type="ECO:0000313" key="8">
    <source>
        <dbReference type="EMBL" id="GGG70050.1"/>
    </source>
</evidence>
<dbReference type="Pfam" id="PF25371">
    <property type="entry name" value="DUF7884"/>
    <property type="match status" value="1"/>
</dbReference>
<reference evidence="8" key="1">
    <citation type="journal article" date="2014" name="Int. J. Syst. Evol. Microbiol.">
        <title>Complete genome sequence of Corynebacterium casei LMG S-19264T (=DSM 44701T), isolated from a smear-ripened cheese.</title>
        <authorList>
            <consortium name="US DOE Joint Genome Institute (JGI-PGF)"/>
            <person name="Walter F."/>
            <person name="Albersmeier A."/>
            <person name="Kalinowski J."/>
            <person name="Ruckert C."/>
        </authorList>
    </citation>
    <scope>NUCLEOTIDE SEQUENCE</scope>
    <source>
        <strain evidence="8">CGMCC 1.15762</strain>
    </source>
</reference>
<dbReference type="InterPro" id="IPR050723">
    <property type="entry name" value="CFA/CMAS"/>
</dbReference>
<evidence type="ECO:0000256" key="2">
    <source>
        <dbReference type="ARBA" id="ARBA00022603"/>
    </source>
</evidence>
<keyword evidence="4" id="KW-0949">S-adenosyl-L-methionine</keyword>
<evidence type="ECO:0000259" key="7">
    <source>
        <dbReference type="Pfam" id="PF25371"/>
    </source>
</evidence>
<dbReference type="SUPFAM" id="SSF53335">
    <property type="entry name" value="S-adenosyl-L-methionine-dependent methyltransferases"/>
    <property type="match status" value="1"/>
</dbReference>
<dbReference type="GO" id="GO:0008168">
    <property type="term" value="F:methyltransferase activity"/>
    <property type="evidence" value="ECO:0007669"/>
    <property type="project" value="UniProtKB-KW"/>
</dbReference>
<evidence type="ECO:0000256" key="5">
    <source>
        <dbReference type="ARBA" id="ARBA00023098"/>
    </source>
</evidence>
<evidence type="ECO:0000313" key="9">
    <source>
        <dbReference type="Proteomes" id="UP000617145"/>
    </source>
</evidence>
<dbReference type="Gene3D" id="3.40.50.150">
    <property type="entry name" value="Vaccinia Virus protein VP39"/>
    <property type="match status" value="1"/>
</dbReference>
<comment type="caution">
    <text evidence="8">The sequence shown here is derived from an EMBL/GenBank/DDBJ whole genome shotgun (WGS) entry which is preliminary data.</text>
</comment>
<evidence type="ECO:0000256" key="4">
    <source>
        <dbReference type="ARBA" id="ARBA00022691"/>
    </source>
</evidence>
<dbReference type="Proteomes" id="UP000617145">
    <property type="component" value="Unassembled WGS sequence"/>
</dbReference>
<feature type="active site" evidence="6">
    <location>
        <position position="366"/>
    </location>
</feature>
<keyword evidence="5" id="KW-0443">Lipid metabolism</keyword>